<organism evidence="1">
    <name type="scientific">marine sediment metagenome</name>
    <dbReference type="NCBI Taxonomy" id="412755"/>
    <lineage>
        <taxon>unclassified sequences</taxon>
        <taxon>metagenomes</taxon>
        <taxon>ecological metagenomes</taxon>
    </lineage>
</organism>
<evidence type="ECO:0000313" key="1">
    <source>
        <dbReference type="EMBL" id="KKL11435.1"/>
    </source>
</evidence>
<evidence type="ECO:0008006" key="2">
    <source>
        <dbReference type="Google" id="ProtNLM"/>
    </source>
</evidence>
<comment type="caution">
    <text evidence="1">The sequence shown here is derived from an EMBL/GenBank/DDBJ whole genome shotgun (WGS) entry which is preliminary data.</text>
</comment>
<sequence length="97" mass="11295">MITEVNSVIATFGLYSGSSRERLTFWELWDERSAEVGNLGDMDIFASWLGMAVSRGFVKQNRDETYQLTSVGRRRVQQLNRMIEENQEEFGTFEFDL</sequence>
<proteinExistence type="predicted"/>
<protein>
    <recommendedName>
        <fullName evidence="2">ArnR1-like winged helix-turn-helix domain-containing protein</fullName>
    </recommendedName>
</protein>
<name>A0A0F9APU0_9ZZZZ</name>
<dbReference type="AlphaFoldDB" id="A0A0F9APU0"/>
<accession>A0A0F9APU0</accession>
<gene>
    <name evidence="1" type="ORF">LCGC14_2545830</name>
</gene>
<reference evidence="1" key="1">
    <citation type="journal article" date="2015" name="Nature">
        <title>Complex archaea that bridge the gap between prokaryotes and eukaryotes.</title>
        <authorList>
            <person name="Spang A."/>
            <person name="Saw J.H."/>
            <person name="Jorgensen S.L."/>
            <person name="Zaremba-Niedzwiedzka K."/>
            <person name="Martijn J."/>
            <person name="Lind A.E."/>
            <person name="van Eijk R."/>
            <person name="Schleper C."/>
            <person name="Guy L."/>
            <person name="Ettema T.J."/>
        </authorList>
    </citation>
    <scope>NUCLEOTIDE SEQUENCE</scope>
</reference>
<dbReference type="EMBL" id="LAZR01041654">
    <property type="protein sequence ID" value="KKL11435.1"/>
    <property type="molecule type" value="Genomic_DNA"/>
</dbReference>